<dbReference type="PROSITE" id="PS51257">
    <property type="entry name" value="PROKAR_LIPOPROTEIN"/>
    <property type="match status" value="1"/>
</dbReference>
<reference evidence="1" key="1">
    <citation type="journal article" date="2021" name="PeerJ">
        <title>Extensive microbial diversity within the chicken gut microbiome revealed by metagenomics and culture.</title>
        <authorList>
            <person name="Gilroy R."/>
            <person name="Ravi A."/>
            <person name="Getino M."/>
            <person name="Pursley I."/>
            <person name="Horton D.L."/>
            <person name="Alikhan N.F."/>
            <person name="Baker D."/>
            <person name="Gharbi K."/>
            <person name="Hall N."/>
            <person name="Watson M."/>
            <person name="Adriaenssens E.M."/>
            <person name="Foster-Nyarko E."/>
            <person name="Jarju S."/>
            <person name="Secka A."/>
            <person name="Antonio M."/>
            <person name="Oren A."/>
            <person name="Chaudhuri R.R."/>
            <person name="La Ragione R."/>
            <person name="Hildebrand F."/>
            <person name="Pallen M.J."/>
        </authorList>
    </citation>
    <scope>NUCLEOTIDE SEQUENCE</scope>
    <source>
        <strain evidence="1">23274</strain>
    </source>
</reference>
<organism evidence="1 2">
    <name type="scientific">Candidatus Odoribacter faecigallinarum</name>
    <dbReference type="NCBI Taxonomy" id="2838706"/>
    <lineage>
        <taxon>Bacteria</taxon>
        <taxon>Pseudomonadati</taxon>
        <taxon>Bacteroidota</taxon>
        <taxon>Bacteroidia</taxon>
        <taxon>Bacteroidales</taxon>
        <taxon>Odoribacteraceae</taxon>
        <taxon>Odoribacter</taxon>
    </lineage>
</organism>
<dbReference type="EMBL" id="DXFT01000034">
    <property type="protein sequence ID" value="HIX02830.1"/>
    <property type="molecule type" value="Genomic_DNA"/>
</dbReference>
<sequence length="402" mass="46229">MKNNILLATLIAFALVGCVNSKQPQQSHPALPHQVEIAPENNTLKLSTLFKDYRIIPLQGEPLNCVIDVAVADSMLVIGGKTENSSVHLYTMDGKYKNHMITTGRGPQEAYNIQSFKLTDSVTVEILCNFAERLFTYSLQENKIVKQRNLPKEIIGSEDFIRLDTARYAFFKPMKASLSNKNDKYKINILNLNTNKIERQFIPITPNDEYICFSQTRRFHKRDGKCLYYDVFSPGIYQICPDSLSLYIAFEEGKYGFPRALLEKEYRSFDEFAAVCEQCPYIWGHIDMAESSKYIFSTYRYKNSFYLNVIDKTTMTSKSYTHIYDDLITDATFNMSEDVLWSISAISNAQIFSIEPFQLKEIIAQKKKDGTFEAYQKKHPQPCALADSLADDDNSFIILFYE</sequence>
<comment type="caution">
    <text evidence="1">The sequence shown here is derived from an EMBL/GenBank/DDBJ whole genome shotgun (WGS) entry which is preliminary data.</text>
</comment>
<evidence type="ECO:0000313" key="2">
    <source>
        <dbReference type="Proteomes" id="UP000824202"/>
    </source>
</evidence>
<dbReference type="AlphaFoldDB" id="A0A9D2ABI1"/>
<accession>A0A9D2ABI1</accession>
<proteinExistence type="predicted"/>
<evidence type="ECO:0000313" key="1">
    <source>
        <dbReference type="EMBL" id="HIX02830.1"/>
    </source>
</evidence>
<name>A0A9D2ABI1_9BACT</name>
<dbReference type="Pfam" id="PF17170">
    <property type="entry name" value="DUF5128"/>
    <property type="match status" value="1"/>
</dbReference>
<protein>
    <submittedName>
        <fullName evidence="1">6-bladed beta-propeller</fullName>
    </submittedName>
</protein>
<gene>
    <name evidence="1" type="ORF">H9863_01775</name>
</gene>
<reference evidence="1" key="2">
    <citation type="submission" date="2021-04" db="EMBL/GenBank/DDBJ databases">
        <authorList>
            <person name="Gilroy R."/>
        </authorList>
    </citation>
    <scope>NUCLEOTIDE SEQUENCE</scope>
    <source>
        <strain evidence="1">23274</strain>
    </source>
</reference>
<dbReference type="Proteomes" id="UP000824202">
    <property type="component" value="Unassembled WGS sequence"/>
</dbReference>